<dbReference type="GO" id="GO:0060090">
    <property type="term" value="F:molecular adaptor activity"/>
    <property type="evidence" value="ECO:0007669"/>
    <property type="project" value="TreeGrafter"/>
</dbReference>
<organism evidence="2 3">
    <name type="scientific">Auricularia subglabra (strain TFB-10046 / SS5)</name>
    <name type="common">White-rot fungus</name>
    <name type="synonym">Auricularia delicata (strain TFB10046)</name>
    <dbReference type="NCBI Taxonomy" id="717982"/>
    <lineage>
        <taxon>Eukaryota</taxon>
        <taxon>Fungi</taxon>
        <taxon>Dikarya</taxon>
        <taxon>Basidiomycota</taxon>
        <taxon>Agaricomycotina</taxon>
        <taxon>Agaricomycetes</taxon>
        <taxon>Auriculariales</taxon>
        <taxon>Auriculariaceae</taxon>
        <taxon>Auricularia</taxon>
    </lineage>
</organism>
<gene>
    <name evidence="2" type="ORF">AURDEDRAFT_177333</name>
</gene>
<dbReference type="EMBL" id="JH688163">
    <property type="protein sequence ID" value="EJD33584.1"/>
    <property type="molecule type" value="Genomic_DNA"/>
</dbReference>
<dbReference type="GO" id="GO:0061709">
    <property type="term" value="P:reticulophagy"/>
    <property type="evidence" value="ECO:0007669"/>
    <property type="project" value="TreeGrafter"/>
</dbReference>
<dbReference type="GO" id="GO:0000422">
    <property type="term" value="P:autophagy of mitochondrion"/>
    <property type="evidence" value="ECO:0007669"/>
    <property type="project" value="TreeGrafter"/>
</dbReference>
<dbReference type="GO" id="GO:0034045">
    <property type="term" value="C:phagophore assembly site membrane"/>
    <property type="evidence" value="ECO:0007669"/>
    <property type="project" value="UniProtKB-SubCell"/>
</dbReference>
<dbReference type="GO" id="GO:0015031">
    <property type="term" value="P:protein transport"/>
    <property type="evidence" value="ECO:0007669"/>
    <property type="project" value="UniProtKB-KW"/>
</dbReference>
<keyword evidence="1" id="KW-0472">Membrane</keyword>
<keyword evidence="1" id="KW-0653">Protein transport</keyword>
<dbReference type="GO" id="GO:0000045">
    <property type="term" value="P:autophagosome assembly"/>
    <property type="evidence" value="ECO:0007669"/>
    <property type="project" value="UniProtKB-UniRule"/>
</dbReference>
<keyword evidence="1" id="KW-0926">Vacuole</keyword>
<dbReference type="InterPro" id="IPR040040">
    <property type="entry name" value="ATG11"/>
</dbReference>
<evidence type="ECO:0000313" key="3">
    <source>
        <dbReference type="Proteomes" id="UP000006514"/>
    </source>
</evidence>
<proteinExistence type="inferred from homology"/>
<keyword evidence="1" id="KW-0813">Transport</keyword>
<dbReference type="eggNOG" id="ENOG502QVZE">
    <property type="taxonomic scope" value="Eukaryota"/>
</dbReference>
<sequence length="437" mass="48868">MQICRAEDGERFQVDATLNEIDRYGSLEAFLQDVTGVNQAAVLAYLSDGRRLRSDHLRELGIPYETSIVVFNKDLLDLDTDAVLDRLSIGPALYPAVEATAPAASRLSGYLNAATAHRDFVASTLSAIQVQHEATRVAAAGLDMNVLAVNDTFDAFAEPADRELRRQRELLDHRNADLDIIRQIRVHPEFLNPQQQRKGERVLGDWVTPRRCARLGTGRQKRMDLRSRFERARSTVETVSTIADEIRPISAAGILEEGEVAYAKANDAFENLSDVASTFHGTVVHPDSLQALRDTVVTIAELKNKNTAVCFSLLRKISKAHSDLLELPTLLTGLQTDFRSKVPWNHLQRCHNMLYAYGATLIETRASLPSAQTIAEVMARFSAAERKWRQVYRSEIRGLLPFEARGLDDPHDSGAGYQLERADVMDCIHFVYELEKA</sequence>
<dbReference type="InParanoid" id="J0D4D3"/>
<accession>J0D4D3</accession>
<evidence type="ECO:0000313" key="2">
    <source>
        <dbReference type="EMBL" id="EJD33584.1"/>
    </source>
</evidence>
<dbReference type="KEGG" id="adl:AURDEDRAFT_177333"/>
<reference evidence="3" key="1">
    <citation type="journal article" date="2012" name="Science">
        <title>The Paleozoic origin of enzymatic lignin decomposition reconstructed from 31 fungal genomes.</title>
        <authorList>
            <person name="Floudas D."/>
            <person name="Binder M."/>
            <person name="Riley R."/>
            <person name="Barry K."/>
            <person name="Blanchette R.A."/>
            <person name="Henrissat B."/>
            <person name="Martinez A.T."/>
            <person name="Otillar R."/>
            <person name="Spatafora J.W."/>
            <person name="Yadav J.S."/>
            <person name="Aerts A."/>
            <person name="Benoit I."/>
            <person name="Boyd A."/>
            <person name="Carlson A."/>
            <person name="Copeland A."/>
            <person name="Coutinho P.M."/>
            <person name="de Vries R.P."/>
            <person name="Ferreira P."/>
            <person name="Findley K."/>
            <person name="Foster B."/>
            <person name="Gaskell J."/>
            <person name="Glotzer D."/>
            <person name="Gorecki P."/>
            <person name="Heitman J."/>
            <person name="Hesse C."/>
            <person name="Hori C."/>
            <person name="Igarashi K."/>
            <person name="Jurgens J.A."/>
            <person name="Kallen N."/>
            <person name="Kersten P."/>
            <person name="Kohler A."/>
            <person name="Kuees U."/>
            <person name="Kumar T.K.A."/>
            <person name="Kuo A."/>
            <person name="LaButti K."/>
            <person name="Larrondo L.F."/>
            <person name="Lindquist E."/>
            <person name="Ling A."/>
            <person name="Lombard V."/>
            <person name="Lucas S."/>
            <person name="Lundell T."/>
            <person name="Martin R."/>
            <person name="McLaughlin D.J."/>
            <person name="Morgenstern I."/>
            <person name="Morin E."/>
            <person name="Murat C."/>
            <person name="Nagy L.G."/>
            <person name="Nolan M."/>
            <person name="Ohm R.A."/>
            <person name="Patyshakuliyeva A."/>
            <person name="Rokas A."/>
            <person name="Ruiz-Duenas F.J."/>
            <person name="Sabat G."/>
            <person name="Salamov A."/>
            <person name="Samejima M."/>
            <person name="Schmutz J."/>
            <person name="Slot J.C."/>
            <person name="St John F."/>
            <person name="Stenlid J."/>
            <person name="Sun H."/>
            <person name="Sun S."/>
            <person name="Syed K."/>
            <person name="Tsang A."/>
            <person name="Wiebenga A."/>
            <person name="Young D."/>
            <person name="Pisabarro A."/>
            <person name="Eastwood D.C."/>
            <person name="Martin F."/>
            <person name="Cullen D."/>
            <person name="Grigoriev I.V."/>
            <person name="Hibbett D.S."/>
        </authorList>
    </citation>
    <scope>NUCLEOTIDE SEQUENCE [LARGE SCALE GENOMIC DNA]</scope>
    <source>
        <strain evidence="3">TFB10046</strain>
    </source>
</reference>
<dbReference type="GO" id="GO:0019901">
    <property type="term" value="F:protein kinase binding"/>
    <property type="evidence" value="ECO:0007669"/>
    <property type="project" value="TreeGrafter"/>
</dbReference>
<dbReference type="GO" id="GO:0034727">
    <property type="term" value="P:piecemeal microautophagy of the nucleus"/>
    <property type="evidence" value="ECO:0007669"/>
    <property type="project" value="TreeGrafter"/>
</dbReference>
<dbReference type="PANTHER" id="PTHR13222:SF1">
    <property type="entry name" value="RB1-INDUCIBLE COILED-COIL PROTEIN 1"/>
    <property type="match status" value="1"/>
</dbReference>
<dbReference type="GO" id="GO:0005774">
    <property type="term" value="C:vacuolar membrane"/>
    <property type="evidence" value="ECO:0007669"/>
    <property type="project" value="UniProtKB-SubCell"/>
</dbReference>
<name>J0D4D3_AURST</name>
<protein>
    <recommendedName>
        <fullName evidence="1">Autophagy-related protein 11</fullName>
    </recommendedName>
</protein>
<comment type="similarity">
    <text evidence="1">Belongs to the ATG11 family.</text>
</comment>
<dbReference type="GO" id="GO:1903599">
    <property type="term" value="P:positive regulation of autophagy of mitochondrion"/>
    <property type="evidence" value="ECO:0007669"/>
    <property type="project" value="UniProtKB-UniRule"/>
</dbReference>
<evidence type="ECO:0000256" key="1">
    <source>
        <dbReference type="RuleBase" id="RU367075"/>
    </source>
</evidence>
<comment type="subunit">
    <text evidence="1">Homodimer.</text>
</comment>
<comment type="subcellular location">
    <subcellularLocation>
        <location evidence="1">Preautophagosomal structure membrane</location>
        <topology evidence="1">Peripheral membrane protein</topology>
    </subcellularLocation>
    <subcellularLocation>
        <location evidence="1">Vacuole membrane</location>
        <topology evidence="1">Peripheral membrane protein</topology>
    </subcellularLocation>
    <text evidence="1">During pexophagy, accumulates in the vacuolar membrane region, where the peroxisomes contact the vacuole.</text>
</comment>
<dbReference type="AlphaFoldDB" id="J0D4D3"/>
<comment type="function">
    <text evidence="1">Involved in cytoplasm to vacuole transport (Cvt), pexophagy, mitophagy and nucleophagy. Recruits mitochondria for their selective degradation via autophagy (mitophagy) during starvation. Works as scaffold proteins that recruit ATG proteins to the pre-autophagosome (PAS), the site of vesicle/autophagosome formation. Required for the Cvt vesicles completion.</text>
</comment>
<dbReference type="PANTHER" id="PTHR13222">
    <property type="entry name" value="RB1-INDUCIBLE COILED-COIL"/>
    <property type="match status" value="1"/>
</dbReference>
<dbReference type="Proteomes" id="UP000006514">
    <property type="component" value="Unassembled WGS sequence"/>
</dbReference>
<dbReference type="OrthoDB" id="447953at2759"/>
<keyword evidence="3" id="KW-1185">Reference proteome</keyword>
<dbReference type="GO" id="GO:0034517">
    <property type="term" value="P:ribophagy"/>
    <property type="evidence" value="ECO:0007669"/>
    <property type="project" value="TreeGrafter"/>
</dbReference>
<dbReference type="OMA" id="CRKTHEQ"/>
<keyword evidence="1" id="KW-0072">Autophagy</keyword>
<dbReference type="GO" id="GO:1990316">
    <property type="term" value="C:Atg1/ULK1 kinase complex"/>
    <property type="evidence" value="ECO:0007669"/>
    <property type="project" value="TreeGrafter"/>
</dbReference>